<protein>
    <submittedName>
        <fullName evidence="1">Uncharacterized protein</fullName>
    </submittedName>
</protein>
<dbReference type="HOGENOM" id="CLU_2650475_0_0_9"/>
<name>C9KLQ1_9FIRM</name>
<reference evidence="1" key="1">
    <citation type="submission" date="2009-09" db="EMBL/GenBank/DDBJ databases">
        <authorList>
            <person name="Weinstock G."/>
            <person name="Sodergren E."/>
            <person name="Clifton S."/>
            <person name="Fulton L."/>
            <person name="Fulton B."/>
            <person name="Courtney L."/>
            <person name="Fronick C."/>
            <person name="Harrison M."/>
            <person name="Strong C."/>
            <person name="Farmer C."/>
            <person name="Delahaunty K."/>
            <person name="Markovic C."/>
            <person name="Hall O."/>
            <person name="Minx P."/>
            <person name="Tomlinson C."/>
            <person name="Mitreva M."/>
            <person name="Nelson J."/>
            <person name="Hou S."/>
            <person name="Wollam A."/>
            <person name="Pepin K.H."/>
            <person name="Johnson M."/>
            <person name="Bhonagiri V."/>
            <person name="Nash W.E."/>
            <person name="Warren W."/>
            <person name="Chinwalla A."/>
            <person name="Mardis E.R."/>
            <person name="Wilson R.K."/>
        </authorList>
    </citation>
    <scope>NUCLEOTIDE SEQUENCE [LARGE SCALE GENOMIC DNA]</scope>
    <source>
        <strain evidence="1">DSM 20544</strain>
    </source>
</reference>
<accession>C9KLQ1</accession>
<comment type="caution">
    <text evidence="1">The sequence shown here is derived from an EMBL/GenBank/DDBJ whole genome shotgun (WGS) entry which is preliminary data.</text>
</comment>
<dbReference type="eggNOG" id="ENOG5033YGD">
    <property type="taxonomic scope" value="Bacteria"/>
</dbReference>
<dbReference type="EMBL" id="ABWK02000012">
    <property type="protein sequence ID" value="EEX69065.1"/>
    <property type="molecule type" value="Genomic_DNA"/>
</dbReference>
<organism evidence="1 2">
    <name type="scientific">Mitsuokella multacida DSM 20544</name>
    <dbReference type="NCBI Taxonomy" id="500635"/>
    <lineage>
        <taxon>Bacteria</taxon>
        <taxon>Bacillati</taxon>
        <taxon>Bacillota</taxon>
        <taxon>Negativicutes</taxon>
        <taxon>Selenomonadales</taxon>
        <taxon>Selenomonadaceae</taxon>
        <taxon>Mitsuokella</taxon>
    </lineage>
</organism>
<proteinExistence type="predicted"/>
<evidence type="ECO:0000313" key="2">
    <source>
        <dbReference type="Proteomes" id="UP000003671"/>
    </source>
</evidence>
<dbReference type="AlphaFoldDB" id="C9KLQ1"/>
<keyword evidence="2" id="KW-1185">Reference proteome</keyword>
<sequence>MTMADKNAFVLQDDCSYCGAQEKEEQQELLYECSNCGTLYCDSCGEDKGCPNCGAPFSDAHPIEPLGASSWNPNQG</sequence>
<dbReference type="Proteomes" id="UP000003671">
    <property type="component" value="Unassembled WGS sequence"/>
</dbReference>
<dbReference type="PATRIC" id="fig|500635.8.peg.502"/>
<gene>
    <name evidence="1" type="ORF">MITSMUL_04135</name>
</gene>
<evidence type="ECO:0000313" key="1">
    <source>
        <dbReference type="EMBL" id="EEX69065.1"/>
    </source>
</evidence>